<evidence type="ECO:0000313" key="2">
    <source>
        <dbReference type="EMBL" id="KKL61700.1"/>
    </source>
</evidence>
<accession>A0A0F9FWH6</accession>
<dbReference type="EMBL" id="LAZR01028737">
    <property type="protein sequence ID" value="KKL61700.1"/>
    <property type="molecule type" value="Genomic_DNA"/>
</dbReference>
<name>A0A0F9FWH6_9ZZZZ</name>
<protein>
    <submittedName>
        <fullName evidence="2">Uncharacterized protein</fullName>
    </submittedName>
</protein>
<feature type="region of interest" description="Disordered" evidence="1">
    <location>
        <begin position="53"/>
        <end position="116"/>
    </location>
</feature>
<gene>
    <name evidence="2" type="ORF">LCGC14_2192680</name>
</gene>
<organism evidence="2">
    <name type="scientific">marine sediment metagenome</name>
    <dbReference type="NCBI Taxonomy" id="412755"/>
    <lineage>
        <taxon>unclassified sequences</taxon>
        <taxon>metagenomes</taxon>
        <taxon>ecological metagenomes</taxon>
    </lineage>
</organism>
<proteinExistence type="predicted"/>
<reference evidence="2" key="1">
    <citation type="journal article" date="2015" name="Nature">
        <title>Complex archaea that bridge the gap between prokaryotes and eukaryotes.</title>
        <authorList>
            <person name="Spang A."/>
            <person name="Saw J.H."/>
            <person name="Jorgensen S.L."/>
            <person name="Zaremba-Niedzwiedzka K."/>
            <person name="Martijn J."/>
            <person name="Lind A.E."/>
            <person name="van Eijk R."/>
            <person name="Schleper C."/>
            <person name="Guy L."/>
            <person name="Ettema T.J."/>
        </authorList>
    </citation>
    <scope>NUCLEOTIDE SEQUENCE</scope>
</reference>
<comment type="caution">
    <text evidence="2">The sequence shown here is derived from an EMBL/GenBank/DDBJ whole genome shotgun (WGS) entry which is preliminary data.</text>
</comment>
<dbReference type="AlphaFoldDB" id="A0A0F9FWH6"/>
<evidence type="ECO:0000256" key="1">
    <source>
        <dbReference type="SAM" id="MobiDB-lite"/>
    </source>
</evidence>
<sequence length="116" mass="13043">MARDLIINVKALQKDWPNMTGSELAKKYKCSITTLRRVNESTEKTYTVQARKIKAAKTRKETPLHPLGNLSGVDRVSPLESTDGGEPEAADLSPHELRRQMRQGAVETGRRLTSRR</sequence>